<accession>A0A3B3RP29</accession>
<dbReference type="Ensembl" id="ENSPKIT00000000211.1">
    <property type="protein sequence ID" value="ENSPKIP00000019615.1"/>
    <property type="gene ID" value="ENSPKIG00000004708.1"/>
</dbReference>
<evidence type="ECO:0000256" key="1">
    <source>
        <dbReference type="ARBA" id="ARBA00012388"/>
    </source>
</evidence>
<dbReference type="SUPFAM" id="SSF81631">
    <property type="entry name" value="PAP/OAS1 substrate-binding domain"/>
    <property type="match status" value="1"/>
</dbReference>
<dbReference type="STRING" id="1676925.ENSPKIP00000019615"/>
<evidence type="ECO:0000313" key="4">
    <source>
        <dbReference type="Proteomes" id="UP000261540"/>
    </source>
</evidence>
<name>A0A3B3RP29_9TELE</name>
<protein>
    <recommendedName>
        <fullName evidence="1">polynucleotide adenylyltransferase</fullName>
        <ecNumber evidence="1">2.7.7.19</ecNumber>
    </recommendedName>
</protein>
<dbReference type="SUPFAM" id="SSF81301">
    <property type="entry name" value="Nucleotidyltransferase"/>
    <property type="match status" value="1"/>
</dbReference>
<dbReference type="InterPro" id="IPR045100">
    <property type="entry name" value="TUT4/7_NTP_transf"/>
</dbReference>
<dbReference type="InterPro" id="IPR043519">
    <property type="entry name" value="NT_sf"/>
</dbReference>
<dbReference type="PANTHER" id="PTHR12271:SF40">
    <property type="entry name" value="POLY(A) RNA POLYMERASE GLD2"/>
    <property type="match status" value="1"/>
</dbReference>
<evidence type="ECO:0000313" key="3">
    <source>
        <dbReference type="Ensembl" id="ENSPKIP00000019615.1"/>
    </source>
</evidence>
<organism evidence="3 4">
    <name type="scientific">Paramormyrops kingsleyae</name>
    <dbReference type="NCBI Taxonomy" id="1676925"/>
    <lineage>
        <taxon>Eukaryota</taxon>
        <taxon>Metazoa</taxon>
        <taxon>Chordata</taxon>
        <taxon>Craniata</taxon>
        <taxon>Vertebrata</taxon>
        <taxon>Euteleostomi</taxon>
        <taxon>Actinopterygii</taxon>
        <taxon>Neopterygii</taxon>
        <taxon>Teleostei</taxon>
        <taxon>Osteoglossocephala</taxon>
        <taxon>Osteoglossomorpha</taxon>
        <taxon>Osteoglossiformes</taxon>
        <taxon>Mormyridae</taxon>
        <taxon>Paramormyrops</taxon>
    </lineage>
</organism>
<dbReference type="PANTHER" id="PTHR12271">
    <property type="entry name" value="POLY A POLYMERASE CID PAP -RELATED"/>
    <property type="match status" value="1"/>
</dbReference>
<reference evidence="3" key="2">
    <citation type="submission" date="2025-09" db="UniProtKB">
        <authorList>
            <consortium name="Ensembl"/>
        </authorList>
    </citation>
    <scope>IDENTIFICATION</scope>
</reference>
<dbReference type="GeneTree" id="ENSGT00940000156988"/>
<dbReference type="GO" id="GO:1990817">
    <property type="term" value="F:poly(A) RNA polymerase activity"/>
    <property type="evidence" value="ECO:0007669"/>
    <property type="project" value="UniProtKB-EC"/>
</dbReference>
<feature type="domain" description="Terminal uridylyltransferase 4/7 nucleotidyltransferase" evidence="2">
    <location>
        <begin position="1"/>
        <end position="45"/>
    </location>
</feature>
<keyword evidence="4" id="KW-1185">Reference proteome</keyword>
<evidence type="ECO:0000259" key="2">
    <source>
        <dbReference type="Pfam" id="PF19088"/>
    </source>
</evidence>
<dbReference type="GO" id="GO:0031123">
    <property type="term" value="P:RNA 3'-end processing"/>
    <property type="evidence" value="ECO:0007669"/>
    <property type="project" value="TreeGrafter"/>
</dbReference>
<dbReference type="Gene3D" id="1.10.1410.10">
    <property type="match status" value="1"/>
</dbReference>
<dbReference type="Proteomes" id="UP000261540">
    <property type="component" value="Unplaced"/>
</dbReference>
<sequence>MTQPDVLIQVLDILKNNQYTNVESDFHAKVPVVFCRDGLMCKVSAGNDVACLTTNLLAALASKEPKVIPLVLAFRYWAKLCHIDCQTEGGIPSYSFSLMVIFFLQQRKKPILPVYLGSWV</sequence>
<dbReference type="Pfam" id="PF19088">
    <property type="entry name" value="TUTase"/>
    <property type="match status" value="1"/>
</dbReference>
<reference evidence="3" key="1">
    <citation type="submission" date="2025-08" db="UniProtKB">
        <authorList>
            <consortium name="Ensembl"/>
        </authorList>
    </citation>
    <scope>IDENTIFICATION</scope>
</reference>
<dbReference type="EC" id="2.7.7.19" evidence="1"/>
<dbReference type="AlphaFoldDB" id="A0A3B3RP29"/>
<proteinExistence type="predicted"/>